<dbReference type="Proteomes" id="UP001238603">
    <property type="component" value="Unassembled WGS sequence"/>
</dbReference>
<keyword evidence="4 5" id="KW-0472">Membrane</keyword>
<dbReference type="SUPFAM" id="SSF161084">
    <property type="entry name" value="MAPEG domain-like"/>
    <property type="match status" value="1"/>
</dbReference>
<feature type="transmembrane region" description="Helical" evidence="5">
    <location>
        <begin position="113"/>
        <end position="133"/>
    </location>
</feature>
<sequence>MDRTALLAPVFALAAWTGAILLLLAFRRVRAGLQRRVRVRDFRLGEAPGLPDELLLPNRNYMNLLELPLLFYVVCLLACTMGAITPLAVALAWTYTGLRVVHSLIHVTYNRVMHRFAAFALSNGVLATLWVVVGQQVFGGR</sequence>
<evidence type="ECO:0000313" key="7">
    <source>
        <dbReference type="Proteomes" id="UP001238603"/>
    </source>
</evidence>
<dbReference type="InterPro" id="IPR023352">
    <property type="entry name" value="MAPEG-like_dom_sf"/>
</dbReference>
<keyword evidence="7" id="KW-1185">Reference proteome</keyword>
<keyword evidence="3 5" id="KW-1133">Transmembrane helix</keyword>
<dbReference type="RefSeq" id="WP_285981989.1">
    <property type="nucleotide sequence ID" value="NZ_JASVDS010000002.1"/>
</dbReference>
<evidence type="ECO:0000256" key="2">
    <source>
        <dbReference type="ARBA" id="ARBA00022692"/>
    </source>
</evidence>
<evidence type="ECO:0000256" key="3">
    <source>
        <dbReference type="ARBA" id="ARBA00022989"/>
    </source>
</evidence>
<organism evidence="6 7">
    <name type="scientific">Roseateles subflavus</name>
    <dbReference type="NCBI Taxonomy" id="3053353"/>
    <lineage>
        <taxon>Bacteria</taxon>
        <taxon>Pseudomonadati</taxon>
        <taxon>Pseudomonadota</taxon>
        <taxon>Betaproteobacteria</taxon>
        <taxon>Burkholderiales</taxon>
        <taxon>Sphaerotilaceae</taxon>
        <taxon>Roseateles</taxon>
    </lineage>
</organism>
<comment type="caution">
    <text evidence="6">The sequence shown here is derived from an EMBL/GenBank/DDBJ whole genome shotgun (WGS) entry which is preliminary data.</text>
</comment>
<dbReference type="Gene3D" id="1.20.120.550">
    <property type="entry name" value="Membrane associated eicosanoid/glutathione metabolism-like domain"/>
    <property type="match status" value="1"/>
</dbReference>
<feature type="transmembrane region" description="Helical" evidence="5">
    <location>
        <begin position="6"/>
        <end position="26"/>
    </location>
</feature>
<dbReference type="Pfam" id="PF01124">
    <property type="entry name" value="MAPEG"/>
    <property type="match status" value="1"/>
</dbReference>
<dbReference type="InterPro" id="IPR001129">
    <property type="entry name" value="Membr-assoc_MAPEG"/>
</dbReference>
<protein>
    <submittedName>
        <fullName evidence="6">MAPEG family protein</fullName>
    </submittedName>
</protein>
<comment type="subcellular location">
    <subcellularLocation>
        <location evidence="1">Membrane</location>
    </subcellularLocation>
</comment>
<reference evidence="6 7" key="1">
    <citation type="submission" date="2023-06" db="EMBL/GenBank/DDBJ databases">
        <title>Pelomonas sp. APW6 16S ribosomal RNA gene genome sequencing and assembly.</title>
        <authorList>
            <person name="Woo H."/>
        </authorList>
    </citation>
    <scope>NUCLEOTIDE SEQUENCE [LARGE SCALE GENOMIC DNA]</scope>
    <source>
        <strain evidence="6 7">APW6</strain>
    </source>
</reference>
<name>A0ABT7LGB0_9BURK</name>
<dbReference type="EMBL" id="JASVDS010000002">
    <property type="protein sequence ID" value="MDL5031878.1"/>
    <property type="molecule type" value="Genomic_DNA"/>
</dbReference>
<keyword evidence="2 5" id="KW-0812">Transmembrane</keyword>
<evidence type="ECO:0000256" key="1">
    <source>
        <dbReference type="ARBA" id="ARBA00004370"/>
    </source>
</evidence>
<evidence type="ECO:0000256" key="4">
    <source>
        <dbReference type="ARBA" id="ARBA00023136"/>
    </source>
</evidence>
<evidence type="ECO:0000256" key="5">
    <source>
        <dbReference type="SAM" id="Phobius"/>
    </source>
</evidence>
<feature type="transmembrane region" description="Helical" evidence="5">
    <location>
        <begin position="69"/>
        <end position="93"/>
    </location>
</feature>
<accession>A0ABT7LGB0</accession>
<evidence type="ECO:0000313" key="6">
    <source>
        <dbReference type="EMBL" id="MDL5031878.1"/>
    </source>
</evidence>
<proteinExistence type="predicted"/>
<gene>
    <name evidence="6" type="ORF">QRD43_08145</name>
</gene>